<evidence type="ECO:0000313" key="1">
    <source>
        <dbReference type="EMBL" id="CAH3175135.1"/>
    </source>
</evidence>
<evidence type="ECO:0008006" key="3">
    <source>
        <dbReference type="Google" id="ProtNLM"/>
    </source>
</evidence>
<reference evidence="1 2" key="1">
    <citation type="submission" date="2022-05" db="EMBL/GenBank/DDBJ databases">
        <authorList>
            <consortium name="Genoscope - CEA"/>
            <person name="William W."/>
        </authorList>
    </citation>
    <scope>NUCLEOTIDE SEQUENCE [LARGE SCALE GENOMIC DNA]</scope>
</reference>
<comment type="caution">
    <text evidence="1">The sequence shown here is derived from an EMBL/GenBank/DDBJ whole genome shotgun (WGS) entry which is preliminary data.</text>
</comment>
<dbReference type="Proteomes" id="UP001159405">
    <property type="component" value="Unassembled WGS sequence"/>
</dbReference>
<gene>
    <name evidence="1" type="ORF">PLOB_00015687</name>
</gene>
<proteinExistence type="predicted"/>
<evidence type="ECO:0000313" key="2">
    <source>
        <dbReference type="Proteomes" id="UP001159405"/>
    </source>
</evidence>
<dbReference type="EMBL" id="CALNXK010000197">
    <property type="protein sequence ID" value="CAH3175135.1"/>
    <property type="molecule type" value="Genomic_DNA"/>
</dbReference>
<dbReference type="Gene3D" id="3.40.1350.10">
    <property type="match status" value="1"/>
</dbReference>
<organism evidence="1 2">
    <name type="scientific">Porites lobata</name>
    <dbReference type="NCBI Taxonomy" id="104759"/>
    <lineage>
        <taxon>Eukaryota</taxon>
        <taxon>Metazoa</taxon>
        <taxon>Cnidaria</taxon>
        <taxon>Anthozoa</taxon>
        <taxon>Hexacorallia</taxon>
        <taxon>Scleractinia</taxon>
        <taxon>Fungiina</taxon>
        <taxon>Poritidae</taxon>
        <taxon>Porites</taxon>
    </lineage>
</organism>
<keyword evidence="2" id="KW-1185">Reference proteome</keyword>
<protein>
    <recommendedName>
        <fullName evidence="3">VRR-NUC domain-containing protein</fullName>
    </recommendedName>
</protein>
<feature type="non-terminal residue" evidence="1">
    <location>
        <position position="116"/>
    </location>
</feature>
<name>A0ABN8R830_9CNID</name>
<accession>A0ABN8R830</accession>
<sequence length="116" mass="13934">MFKIENETDLHCKVVHLIRNYYPNAIMVAGLGENQDTPFKRIDSWKKGYTKGQPDLMIVNYHKDYNGLCIEFKSPTNIYQISDAQREMKERYKENCYKFILSNDYDYLCKQVHKYM</sequence>
<dbReference type="InterPro" id="IPR011856">
    <property type="entry name" value="tRNA_endonuc-like_dom_sf"/>
</dbReference>